<dbReference type="AlphaFoldDB" id="A0A368F5K4"/>
<evidence type="ECO:0000313" key="2">
    <source>
        <dbReference type="Proteomes" id="UP000252519"/>
    </source>
</evidence>
<sequence length="283" mass="30719">MEECSQSSLISVSMEFAEPQGRGQVAYEDTLELHVKIVLPDTQGLEVVYTWVYASVASAMDMQPSVTRNTVSALIVSTIPKETNVKDANLDSLETLDEELLMTASLPRRDLPATVIITLLEDATPSADACSVSTIPKEHIANDAKKVSTETPLKAPHTTALPVHAREQLTATSTRKDRWPAEIALQVFLDDYAMNVLLATRARTRSPDVHANRSVKWATTRGRTCRRRRPMKVNNAVAVGTADVAFASDRGSSSTERFSRAVAARPAAGRAAQDALGSLPCFV</sequence>
<reference evidence="1 2" key="1">
    <citation type="submission" date="2014-10" db="EMBL/GenBank/DDBJ databases">
        <title>Draft genome of the hookworm Ancylostoma caninum.</title>
        <authorList>
            <person name="Mitreva M."/>
        </authorList>
    </citation>
    <scope>NUCLEOTIDE SEQUENCE [LARGE SCALE GENOMIC DNA]</scope>
    <source>
        <strain evidence="1 2">Baltimore</strain>
    </source>
</reference>
<evidence type="ECO:0000313" key="1">
    <source>
        <dbReference type="EMBL" id="RCN26175.1"/>
    </source>
</evidence>
<dbReference type="Proteomes" id="UP000252519">
    <property type="component" value="Unassembled WGS sequence"/>
</dbReference>
<comment type="caution">
    <text evidence="1">The sequence shown here is derived from an EMBL/GenBank/DDBJ whole genome shotgun (WGS) entry which is preliminary data.</text>
</comment>
<organism evidence="1 2">
    <name type="scientific">Ancylostoma caninum</name>
    <name type="common">Dog hookworm</name>
    <dbReference type="NCBI Taxonomy" id="29170"/>
    <lineage>
        <taxon>Eukaryota</taxon>
        <taxon>Metazoa</taxon>
        <taxon>Ecdysozoa</taxon>
        <taxon>Nematoda</taxon>
        <taxon>Chromadorea</taxon>
        <taxon>Rhabditida</taxon>
        <taxon>Rhabditina</taxon>
        <taxon>Rhabditomorpha</taxon>
        <taxon>Strongyloidea</taxon>
        <taxon>Ancylostomatidae</taxon>
        <taxon>Ancylostomatinae</taxon>
        <taxon>Ancylostoma</taxon>
    </lineage>
</organism>
<proteinExistence type="predicted"/>
<dbReference type="EMBL" id="JOJR01009210">
    <property type="protein sequence ID" value="RCN26175.1"/>
    <property type="molecule type" value="Genomic_DNA"/>
</dbReference>
<keyword evidence="2" id="KW-1185">Reference proteome</keyword>
<name>A0A368F5K4_ANCCA</name>
<gene>
    <name evidence="1" type="ORF">ANCCAN_28106</name>
</gene>
<accession>A0A368F5K4</accession>
<protein>
    <submittedName>
        <fullName evidence="1">Uncharacterized protein</fullName>
    </submittedName>
</protein>